<organism evidence="1 2">
    <name type="scientific">Planctopirus limnophila (strain ATCC 43296 / DSM 3776 / IFAM 1008 / Mu 290)</name>
    <name type="common">Planctomyces limnophilus</name>
    <dbReference type="NCBI Taxonomy" id="521674"/>
    <lineage>
        <taxon>Bacteria</taxon>
        <taxon>Pseudomonadati</taxon>
        <taxon>Planctomycetota</taxon>
        <taxon>Planctomycetia</taxon>
        <taxon>Planctomycetales</taxon>
        <taxon>Planctomycetaceae</taxon>
        <taxon>Planctopirus</taxon>
    </lineage>
</organism>
<sequence>MKRSGFPEGDQQFWASVDLSKSKVTQCARQQSFFLPERFICFARENVLSANQSQSARTYSKSGLSLDGNSAHGTTCCKVFRFSE</sequence>
<dbReference type="KEGG" id="plm:Plim_0983"/>
<dbReference type="HOGENOM" id="CLU_2524652_0_0_0"/>
<protein>
    <submittedName>
        <fullName evidence="1">Uncharacterized protein</fullName>
    </submittedName>
</protein>
<keyword evidence="2" id="KW-1185">Reference proteome</keyword>
<gene>
    <name evidence="1" type="ordered locus">Plim_0983</name>
</gene>
<proteinExistence type="predicted"/>
<accession>D5ST59</accession>
<dbReference type="EMBL" id="CP001744">
    <property type="protein sequence ID" value="ADG66827.1"/>
    <property type="molecule type" value="Genomic_DNA"/>
</dbReference>
<evidence type="ECO:0000313" key="2">
    <source>
        <dbReference type="Proteomes" id="UP000002220"/>
    </source>
</evidence>
<dbReference type="STRING" id="521674.Plim_0983"/>
<evidence type="ECO:0000313" key="1">
    <source>
        <dbReference type="EMBL" id="ADG66827.1"/>
    </source>
</evidence>
<dbReference type="Proteomes" id="UP000002220">
    <property type="component" value="Chromosome"/>
</dbReference>
<name>D5ST59_PLAL2</name>
<reference evidence="1 2" key="1">
    <citation type="journal article" date="2010" name="Stand. Genomic Sci.">
        <title>Complete genome sequence of Planctomyces limnophilus type strain (Mu 290).</title>
        <authorList>
            <person name="Labutti K."/>
            <person name="Sikorski J."/>
            <person name="Schneider S."/>
            <person name="Nolan M."/>
            <person name="Lucas S."/>
            <person name="Glavina Del Rio T."/>
            <person name="Tice H."/>
            <person name="Cheng J.F."/>
            <person name="Goodwin L."/>
            <person name="Pitluck S."/>
            <person name="Liolios K."/>
            <person name="Ivanova N."/>
            <person name="Mavromatis K."/>
            <person name="Mikhailova N."/>
            <person name="Pati A."/>
            <person name="Chen A."/>
            <person name="Palaniappan K."/>
            <person name="Land M."/>
            <person name="Hauser L."/>
            <person name="Chang Y.J."/>
            <person name="Jeffries C.D."/>
            <person name="Tindall B.J."/>
            <person name="Rohde M."/>
            <person name="Goker M."/>
            <person name="Woyke T."/>
            <person name="Bristow J."/>
            <person name="Eisen J.A."/>
            <person name="Markowitz V."/>
            <person name="Hugenholtz P."/>
            <person name="Kyrpides N.C."/>
            <person name="Klenk H.P."/>
            <person name="Lapidus A."/>
        </authorList>
    </citation>
    <scope>NUCLEOTIDE SEQUENCE [LARGE SCALE GENOMIC DNA]</scope>
    <source>
        <strain evidence="2">ATCC 43296 / DSM 3776 / IFAM 1008 / 290</strain>
    </source>
</reference>
<dbReference type="AlphaFoldDB" id="D5ST59"/>